<dbReference type="PANTHER" id="PTHR12106:SF27">
    <property type="entry name" value="SORTILIN-RELATED RECEPTOR"/>
    <property type="match status" value="1"/>
</dbReference>
<dbReference type="Proteomes" id="UP000031668">
    <property type="component" value="Unassembled WGS sequence"/>
</dbReference>
<keyword evidence="1" id="KW-0677">Repeat</keyword>
<dbReference type="InterPro" id="IPR031778">
    <property type="entry name" value="Sortilin_N"/>
</dbReference>
<dbReference type="PANTHER" id="PTHR12106">
    <property type="entry name" value="SORTILIN RELATED"/>
    <property type="match status" value="1"/>
</dbReference>
<dbReference type="GO" id="GO:0005794">
    <property type="term" value="C:Golgi apparatus"/>
    <property type="evidence" value="ECO:0007669"/>
    <property type="project" value="TreeGrafter"/>
</dbReference>
<reference evidence="4 5" key="1">
    <citation type="journal article" date="2014" name="Genome Biol. Evol.">
        <title>The genome of the myxosporean Thelohanellus kitauei shows adaptations to nutrient acquisition within its fish host.</title>
        <authorList>
            <person name="Yang Y."/>
            <person name="Xiong J."/>
            <person name="Zhou Z."/>
            <person name="Huo F."/>
            <person name="Miao W."/>
            <person name="Ran C."/>
            <person name="Liu Y."/>
            <person name="Zhang J."/>
            <person name="Feng J."/>
            <person name="Wang M."/>
            <person name="Wang M."/>
            <person name="Wang L."/>
            <person name="Yao B."/>
        </authorList>
    </citation>
    <scope>NUCLEOTIDE SEQUENCE [LARGE SCALE GENOMIC DNA]</scope>
    <source>
        <strain evidence="4">Wuqing</strain>
    </source>
</reference>
<comment type="caution">
    <text evidence="4">The sequence shown here is derived from an EMBL/GenBank/DDBJ whole genome shotgun (WGS) entry which is preliminary data.</text>
</comment>
<name>A0A0C2IW16_THEKT</name>
<evidence type="ECO:0000259" key="2">
    <source>
        <dbReference type="Pfam" id="PF15901"/>
    </source>
</evidence>
<evidence type="ECO:0000313" key="4">
    <source>
        <dbReference type="EMBL" id="KII61047.1"/>
    </source>
</evidence>
<dbReference type="InterPro" id="IPR050310">
    <property type="entry name" value="VPS10-sortilin"/>
</dbReference>
<sequence length="193" mass="23103">MIKSKQNHFPEKWITTFQGIYYCNGLSRFHTFISFTGGKTWQILDKRIDKFIFVNHGGLIFAIERRSDIIWYSYDDGNNWYDDIRADFFKDIFTIESPNNLIISALNVNEDKNIHSFNKYNFSDLINRTCQNDDFEPWYVPRYYENCFESEEAFYLKKKPSSMCFDDRTVLLPVIEPCQCVRDGFLWYSNIIS</sequence>
<feature type="domain" description="Sortilin C-terminal" evidence="2">
    <location>
        <begin position="100"/>
        <end position="185"/>
    </location>
</feature>
<dbReference type="AlphaFoldDB" id="A0A0C2IW16"/>
<feature type="domain" description="Sortilin N-terminal" evidence="3">
    <location>
        <begin position="27"/>
        <end position="81"/>
    </location>
</feature>
<dbReference type="OrthoDB" id="5949766at2759"/>
<organism evidence="4 5">
    <name type="scientific">Thelohanellus kitauei</name>
    <name type="common">Myxosporean</name>
    <dbReference type="NCBI Taxonomy" id="669202"/>
    <lineage>
        <taxon>Eukaryota</taxon>
        <taxon>Metazoa</taxon>
        <taxon>Cnidaria</taxon>
        <taxon>Myxozoa</taxon>
        <taxon>Myxosporea</taxon>
        <taxon>Bivalvulida</taxon>
        <taxon>Platysporina</taxon>
        <taxon>Myxobolidae</taxon>
        <taxon>Thelohanellus</taxon>
    </lineage>
</organism>
<protein>
    <submittedName>
        <fullName evidence="4">Vacuolar protein sorting/targeting protein 10</fullName>
    </submittedName>
</protein>
<dbReference type="InterPro" id="IPR036278">
    <property type="entry name" value="Sialidase_sf"/>
</dbReference>
<dbReference type="InterPro" id="IPR031777">
    <property type="entry name" value="Sortilin_C"/>
</dbReference>
<accession>A0A0C2IW16</accession>
<dbReference type="Pfam" id="PF15901">
    <property type="entry name" value="Sortilin_C"/>
    <property type="match status" value="1"/>
</dbReference>
<dbReference type="SUPFAM" id="SSF50939">
    <property type="entry name" value="Sialidases"/>
    <property type="match status" value="1"/>
</dbReference>
<dbReference type="EMBL" id="JWZT01005382">
    <property type="protein sequence ID" value="KII61047.1"/>
    <property type="molecule type" value="Genomic_DNA"/>
</dbReference>
<dbReference type="Pfam" id="PF15902">
    <property type="entry name" value="Sortilin-Vps10"/>
    <property type="match status" value="1"/>
</dbReference>
<proteinExistence type="predicted"/>
<evidence type="ECO:0000256" key="1">
    <source>
        <dbReference type="ARBA" id="ARBA00022737"/>
    </source>
</evidence>
<keyword evidence="5" id="KW-1185">Reference proteome</keyword>
<dbReference type="GO" id="GO:0016020">
    <property type="term" value="C:membrane"/>
    <property type="evidence" value="ECO:0007669"/>
    <property type="project" value="TreeGrafter"/>
</dbReference>
<gene>
    <name evidence="4" type="ORF">RF11_10980</name>
</gene>
<evidence type="ECO:0000259" key="3">
    <source>
        <dbReference type="Pfam" id="PF15902"/>
    </source>
</evidence>
<evidence type="ECO:0000313" key="5">
    <source>
        <dbReference type="Proteomes" id="UP000031668"/>
    </source>
</evidence>
<dbReference type="GO" id="GO:0006892">
    <property type="term" value="P:post-Golgi vesicle-mediated transport"/>
    <property type="evidence" value="ECO:0007669"/>
    <property type="project" value="TreeGrafter"/>
</dbReference>